<dbReference type="RefSeq" id="WP_349169811.1">
    <property type="nucleotide sequence ID" value="NZ_JBBMFO010000001.1"/>
</dbReference>
<gene>
    <name evidence="1" type="ORF">WMO19_00795</name>
</gene>
<evidence type="ECO:0000313" key="2">
    <source>
        <dbReference type="Proteomes" id="UP001447979"/>
    </source>
</evidence>
<comment type="caution">
    <text evidence="1">The sequence shown here is derived from an EMBL/GenBank/DDBJ whole genome shotgun (WGS) entry which is preliminary data.</text>
</comment>
<organism evidence="1 2">
    <name type="scientific">Peptoniphilus hominis</name>
    <name type="common">ex Hitch et al. 2025</name>
    <dbReference type="NCBI Taxonomy" id="3133174"/>
    <lineage>
        <taxon>Bacteria</taxon>
        <taxon>Bacillati</taxon>
        <taxon>Bacillota</taxon>
        <taxon>Tissierellia</taxon>
        <taxon>Tissierellales</taxon>
        <taxon>Peptoniphilaceae</taxon>
        <taxon>Peptoniphilus</taxon>
    </lineage>
</organism>
<dbReference type="InterPro" id="IPR021739">
    <property type="entry name" value="SaV-like"/>
</dbReference>
<keyword evidence="2" id="KW-1185">Reference proteome</keyword>
<proteinExistence type="predicted"/>
<protein>
    <submittedName>
        <fullName evidence="1">DUF3310 domain-containing protein</fullName>
    </submittedName>
</protein>
<evidence type="ECO:0000313" key="1">
    <source>
        <dbReference type="EMBL" id="MEQ2400135.1"/>
    </source>
</evidence>
<dbReference type="EMBL" id="JBBMFO010000001">
    <property type="protein sequence ID" value="MEQ2400135.1"/>
    <property type="molecule type" value="Genomic_DNA"/>
</dbReference>
<dbReference type="Proteomes" id="UP001447979">
    <property type="component" value="Unassembled WGS sequence"/>
</dbReference>
<name>A0ABV1CDX4_9FIRM</name>
<sequence length="95" mass="10908">MIDDKEFVDAGKTVRVSNSVIHPSHYALKGLEPYEAVDLIKSSVGDGFEGYCHGNILKYVIRYKRKNGLEDLKKARVHLNWLIDYLENADDQERV</sequence>
<reference evidence="1 2" key="1">
    <citation type="submission" date="2024-03" db="EMBL/GenBank/DDBJ databases">
        <title>Human intestinal bacterial collection.</title>
        <authorList>
            <person name="Pauvert C."/>
            <person name="Hitch T.C.A."/>
            <person name="Clavel T."/>
        </authorList>
    </citation>
    <scope>NUCLEOTIDE SEQUENCE [LARGE SCALE GENOMIC DNA]</scope>
    <source>
        <strain evidence="1 2">CLA-SR-H025</strain>
    </source>
</reference>
<dbReference type="Pfam" id="PF11753">
    <property type="entry name" value="DUF3310"/>
    <property type="match status" value="1"/>
</dbReference>
<accession>A0ABV1CDX4</accession>